<dbReference type="EMBL" id="GBEZ01017283">
    <property type="protein sequence ID" value="JAC69041.1"/>
    <property type="molecule type" value="Transcribed_RNA"/>
</dbReference>
<reference evidence="9" key="1">
    <citation type="submission" date="2014-05" db="EMBL/GenBank/DDBJ databases">
        <title>The transcriptome of the halophilic microalga Tetraselmis sp. GSL018 isolated from the Great Salt Lake, Utah.</title>
        <authorList>
            <person name="Jinkerson R.E."/>
            <person name="D'Adamo S."/>
            <person name="Posewitz M.C."/>
        </authorList>
    </citation>
    <scope>NUCLEOTIDE SEQUENCE</scope>
    <source>
        <strain evidence="9">GSL018</strain>
    </source>
</reference>
<evidence type="ECO:0000256" key="6">
    <source>
        <dbReference type="SAM" id="MobiDB-lite"/>
    </source>
</evidence>
<feature type="transmembrane region" description="Helical" evidence="7">
    <location>
        <begin position="33"/>
        <end position="56"/>
    </location>
</feature>
<feature type="compositionally biased region" description="Polar residues" evidence="6">
    <location>
        <begin position="282"/>
        <end position="293"/>
    </location>
</feature>
<feature type="transmembrane region" description="Helical" evidence="7">
    <location>
        <begin position="96"/>
        <end position="113"/>
    </location>
</feature>
<evidence type="ECO:0000256" key="2">
    <source>
        <dbReference type="ARBA" id="ARBA00022475"/>
    </source>
</evidence>
<feature type="domain" description="MgtC/SapB/SrpB/YhiD N-terminal" evidence="8">
    <location>
        <begin position="100"/>
        <end position="230"/>
    </location>
</feature>
<accession>A0A061REW7</accession>
<evidence type="ECO:0000259" key="8">
    <source>
        <dbReference type="Pfam" id="PF02308"/>
    </source>
</evidence>
<keyword evidence="4 7" id="KW-1133">Transmembrane helix</keyword>
<name>A0A061REW7_9CHLO</name>
<keyword evidence="5 7" id="KW-0472">Membrane</keyword>
<feature type="transmembrane region" description="Helical" evidence="7">
    <location>
        <begin position="125"/>
        <end position="144"/>
    </location>
</feature>
<evidence type="ECO:0000256" key="4">
    <source>
        <dbReference type="ARBA" id="ARBA00022989"/>
    </source>
</evidence>
<feature type="compositionally biased region" description="Acidic residues" evidence="6">
    <location>
        <begin position="240"/>
        <end position="250"/>
    </location>
</feature>
<evidence type="ECO:0000256" key="5">
    <source>
        <dbReference type="ARBA" id="ARBA00023136"/>
    </source>
</evidence>
<protein>
    <recommendedName>
        <fullName evidence="8">MgtC/SapB/SrpB/YhiD N-terminal domain-containing protein</fullName>
    </recommendedName>
</protein>
<keyword evidence="3 7" id="KW-0812">Transmembrane</keyword>
<dbReference type="PANTHER" id="PTHR33778">
    <property type="entry name" value="PROTEIN MGTC"/>
    <property type="match status" value="1"/>
</dbReference>
<comment type="subcellular location">
    <subcellularLocation>
        <location evidence="1">Cell membrane</location>
        <topology evidence="1">Multi-pass membrane protein</topology>
    </subcellularLocation>
</comment>
<dbReference type="Pfam" id="PF02308">
    <property type="entry name" value="MgtC"/>
    <property type="match status" value="1"/>
</dbReference>
<organism evidence="9">
    <name type="scientific">Tetraselmis sp. GSL018</name>
    <dbReference type="NCBI Taxonomy" id="582737"/>
    <lineage>
        <taxon>Eukaryota</taxon>
        <taxon>Viridiplantae</taxon>
        <taxon>Chlorophyta</taxon>
        <taxon>core chlorophytes</taxon>
        <taxon>Chlorodendrophyceae</taxon>
        <taxon>Chlorodendrales</taxon>
        <taxon>Chlorodendraceae</taxon>
        <taxon>Tetraselmis</taxon>
    </lineage>
</organism>
<dbReference type="GO" id="GO:0005886">
    <property type="term" value="C:plasma membrane"/>
    <property type="evidence" value="ECO:0007669"/>
    <property type="project" value="UniProtKB-SubCell"/>
</dbReference>
<dbReference type="PRINTS" id="PR01837">
    <property type="entry name" value="MGTCSAPBPROT"/>
</dbReference>
<evidence type="ECO:0000256" key="3">
    <source>
        <dbReference type="ARBA" id="ARBA00022692"/>
    </source>
</evidence>
<evidence type="ECO:0000256" key="7">
    <source>
        <dbReference type="SAM" id="Phobius"/>
    </source>
</evidence>
<feature type="transmembrane region" description="Helical" evidence="7">
    <location>
        <begin position="196"/>
        <end position="227"/>
    </location>
</feature>
<feature type="region of interest" description="Disordered" evidence="6">
    <location>
        <begin position="236"/>
        <end position="314"/>
    </location>
</feature>
<evidence type="ECO:0000313" key="9">
    <source>
        <dbReference type="EMBL" id="JAC69041.1"/>
    </source>
</evidence>
<dbReference type="InterPro" id="IPR049177">
    <property type="entry name" value="MgtC_SapB_SrpB_YhiD_N"/>
</dbReference>
<dbReference type="AlphaFoldDB" id="A0A061REW7"/>
<sequence>MAGFQSGGPPTLFQRLLSYYRARFSHAPARDGILYGILLLLLVGYGILACAGPFLLPACDKKTPDLPFKNPDYDADPCLTTRFLAVGGLTLRECQFIRNILMAVFLGCIIGYERRAPDRAAGIRTMSLTALGACCFTIGGNFTCQFGPMNWDSSRISASIPSGVGFLGAGIIWKGFVKSEDGGPDVHQVHGLTTAASVWLSAAIGTACGGNLYAQACFTVIGVVLMLRFGPRNSELVAEPGEDEDEDEQDIAAGSDGGGRQQGETHPAFAPLLGSLGASASEPPTSRLSQTESMARRLKKSESMAKRGSLSMAT</sequence>
<gene>
    <name evidence="9" type="ORF">TSPGSL018_7346</name>
</gene>
<proteinExistence type="predicted"/>
<feature type="transmembrane region" description="Helical" evidence="7">
    <location>
        <begin position="156"/>
        <end position="176"/>
    </location>
</feature>
<keyword evidence="2" id="KW-1003">Cell membrane</keyword>
<evidence type="ECO:0000256" key="1">
    <source>
        <dbReference type="ARBA" id="ARBA00004651"/>
    </source>
</evidence>
<dbReference type="InterPro" id="IPR003416">
    <property type="entry name" value="MgtC/SapB/SrpB/YhiD_fam"/>
</dbReference>
<dbReference type="PANTHER" id="PTHR33778:SF1">
    <property type="entry name" value="MAGNESIUM TRANSPORTER YHID-RELATED"/>
    <property type="match status" value="1"/>
</dbReference>